<comment type="similarity">
    <text evidence="2">Belongs to the glycosyltransferase 2 family.</text>
</comment>
<keyword evidence="5" id="KW-0961">Cell wall biogenesis/degradation</keyword>
<comment type="caution">
    <text evidence="7">The sequence shown here is derived from an EMBL/GenBank/DDBJ whole genome shotgun (WGS) entry which is preliminary data.</text>
</comment>
<dbReference type="EMBL" id="JYNU01000014">
    <property type="protein sequence ID" value="KMO76144.1"/>
    <property type="molecule type" value="Genomic_DNA"/>
</dbReference>
<dbReference type="AlphaFoldDB" id="A0A0J6W174"/>
<evidence type="ECO:0000259" key="6">
    <source>
        <dbReference type="Pfam" id="PF02709"/>
    </source>
</evidence>
<name>A0A0J6W174_9MYCO</name>
<reference evidence="7 8" key="1">
    <citation type="journal article" date="2015" name="Genome Biol. Evol.">
        <title>Characterization of Three Mycobacterium spp. with Potential Use in Bioremediation by Genome Sequencing and Comparative Genomics.</title>
        <authorList>
            <person name="Das S."/>
            <person name="Pettersson B.M."/>
            <person name="Behra P.R."/>
            <person name="Ramesh M."/>
            <person name="Dasgupta S."/>
            <person name="Bhattacharya A."/>
            <person name="Kirsebom L.A."/>
        </authorList>
    </citation>
    <scope>NUCLEOTIDE SEQUENCE [LARGE SCALE GENOMIC DNA]</scope>
    <source>
        <strain evidence="7 8">DSM 44075</strain>
    </source>
</reference>
<dbReference type="RefSeq" id="WP_048423419.1">
    <property type="nucleotide sequence ID" value="NZ_JYNU01000014.1"/>
</dbReference>
<evidence type="ECO:0000256" key="1">
    <source>
        <dbReference type="ARBA" id="ARBA00004776"/>
    </source>
</evidence>
<dbReference type="Proteomes" id="UP000036313">
    <property type="component" value="Unassembled WGS sequence"/>
</dbReference>
<dbReference type="GO" id="GO:0071555">
    <property type="term" value="P:cell wall organization"/>
    <property type="evidence" value="ECO:0007669"/>
    <property type="project" value="UniProtKB-KW"/>
</dbReference>
<proteinExistence type="inferred from homology"/>
<comment type="pathway">
    <text evidence="1">Cell wall biogenesis; cell wall polysaccharide biosynthesis.</text>
</comment>
<accession>A0A0J6W174</accession>
<dbReference type="InterPro" id="IPR029044">
    <property type="entry name" value="Nucleotide-diphossugar_trans"/>
</dbReference>
<dbReference type="GO" id="GO:0016757">
    <property type="term" value="F:glycosyltransferase activity"/>
    <property type="evidence" value="ECO:0007669"/>
    <property type="project" value="UniProtKB-KW"/>
</dbReference>
<dbReference type="PANTHER" id="PTHR43179:SF12">
    <property type="entry name" value="GALACTOFURANOSYLTRANSFERASE GLFT2"/>
    <property type="match status" value="1"/>
</dbReference>
<dbReference type="SUPFAM" id="SSF53448">
    <property type="entry name" value="Nucleotide-diphospho-sugar transferases"/>
    <property type="match status" value="1"/>
</dbReference>
<dbReference type="PANTHER" id="PTHR43179">
    <property type="entry name" value="RHAMNOSYLTRANSFERASE WBBL"/>
    <property type="match status" value="1"/>
</dbReference>
<sequence>MTPRTAVITVVHGRHAHFETQQAGLAQCLPGPHDRIVVAMADPVIATLAGPDTLVVPCAADTAALPLAHARNLGARTALDRGAELLIFLDVDCIPGREMIGRYVAAHRRTDRPALLCGPVTYLPPARGGYPLDRLDQLTDPHPARPAPPPGVLQPEPNHDLFWSLSFACSADTWARLGGFCEDYVGYGGEDTDVGATAAAQRIPMMWVGGAHAYHQHHQVSDPPVEHVAAIVANARVFRRRWGRWPMTGWLDAFERDGLIVRREDQIEMTERTVAQHA</sequence>
<evidence type="ECO:0000256" key="5">
    <source>
        <dbReference type="ARBA" id="ARBA00023316"/>
    </source>
</evidence>
<protein>
    <recommendedName>
        <fullName evidence="6">Galactosyltransferase C-terminal domain-containing protein</fullName>
    </recommendedName>
</protein>
<feature type="domain" description="Galactosyltransferase C-terminal" evidence="6">
    <location>
        <begin position="165"/>
        <end position="216"/>
    </location>
</feature>
<organism evidence="7 8">
    <name type="scientific">Mycolicibacterium obuense</name>
    <dbReference type="NCBI Taxonomy" id="1807"/>
    <lineage>
        <taxon>Bacteria</taxon>
        <taxon>Bacillati</taxon>
        <taxon>Actinomycetota</taxon>
        <taxon>Actinomycetes</taxon>
        <taxon>Mycobacteriales</taxon>
        <taxon>Mycobacteriaceae</taxon>
        <taxon>Mycolicibacterium</taxon>
    </lineage>
</organism>
<evidence type="ECO:0000313" key="7">
    <source>
        <dbReference type="EMBL" id="KMO76144.1"/>
    </source>
</evidence>
<evidence type="ECO:0000256" key="2">
    <source>
        <dbReference type="ARBA" id="ARBA00006739"/>
    </source>
</evidence>
<evidence type="ECO:0000313" key="8">
    <source>
        <dbReference type="Proteomes" id="UP000036313"/>
    </source>
</evidence>
<evidence type="ECO:0000256" key="4">
    <source>
        <dbReference type="ARBA" id="ARBA00022679"/>
    </source>
</evidence>
<dbReference type="PATRIC" id="fig|1807.14.peg.2697"/>
<dbReference type="Gene3D" id="3.90.550.10">
    <property type="entry name" value="Spore Coat Polysaccharide Biosynthesis Protein SpsA, Chain A"/>
    <property type="match status" value="1"/>
</dbReference>
<evidence type="ECO:0000256" key="3">
    <source>
        <dbReference type="ARBA" id="ARBA00022676"/>
    </source>
</evidence>
<dbReference type="Pfam" id="PF02709">
    <property type="entry name" value="Glyco_transf_7C"/>
    <property type="match status" value="1"/>
</dbReference>
<keyword evidence="4" id="KW-0808">Transferase</keyword>
<keyword evidence="3" id="KW-0328">Glycosyltransferase</keyword>
<gene>
    <name evidence="7" type="ORF">MOBUDSM44075_02674</name>
</gene>
<dbReference type="InterPro" id="IPR027791">
    <property type="entry name" value="Galactosyl_T_C"/>
</dbReference>